<dbReference type="Gramene" id="ONIVA07G19940.2">
    <property type="protein sequence ID" value="ONIVA07G19940.2"/>
    <property type="gene ID" value="ONIVA07G19940"/>
</dbReference>
<dbReference type="PANTHER" id="PTHR10366">
    <property type="entry name" value="NAD DEPENDENT EPIMERASE/DEHYDRATASE"/>
    <property type="match status" value="1"/>
</dbReference>
<dbReference type="Gene3D" id="3.40.50.720">
    <property type="entry name" value="NAD(P)-binding Rossmann-like Domain"/>
    <property type="match status" value="4"/>
</dbReference>
<reference evidence="5" key="2">
    <citation type="submission" date="2018-04" db="EMBL/GenBank/DDBJ databases">
        <title>OnivRS2 (Oryza nivara Reference Sequence Version 2).</title>
        <authorList>
            <person name="Zhang J."/>
            <person name="Kudrna D."/>
            <person name="Lee S."/>
            <person name="Talag J."/>
            <person name="Rajasekar S."/>
            <person name="Welchert J."/>
            <person name="Hsing Y.-I."/>
            <person name="Wing R.A."/>
        </authorList>
    </citation>
    <scope>NUCLEOTIDE SEQUENCE [LARGE SCALE GENOMIC DNA]</scope>
    <source>
        <strain evidence="5">SL10</strain>
    </source>
</reference>
<sequence>MERMHKGPKVHQPTPTLHTLAPSISRPTVKSLSSSFASCPHMRAYLKEFPVARVSFRKPPIVFGQKQERARPPKLHCTEGQEEKGIEDRRMSTVCVTGGAGHIATWLINKLLCRGCVVHATLRNLGDEKKTNLLMRMPGAEERLVLFEADMYDAATFEPAIAGCDFVFLIATPIHHDPRSTKGYYRSLSVSNSPSPCANPGHYIALVTLRVAEEMRPPPPPPPARAEQHGTGTVRVTRVKLLKPRDALLLGQAYRLITVDEYTSTTEAAVDATRIILQQCERSKTVKRIIHTASVTAASPLREDGGGGGYKDFINDCCWTPLNFSHRYSNALLDAYLSSKTLSEKELLRYNESERPAFEVVTLACALVGGDSIQPYHTLSIPVIVSPLTGRELSHGVLKFMQASLGSVPLVHVDDVCEAHIFCMEQPSIAGRFLCAAGYPNMQDYVDRFAAKYPEIEMKLKEVVGEGVRVKVDTNKLVDLGFKYKYEVDETLDHSTPPYLTGLEEEEIEQQQSIEERSCDTMSSSRPVCVTGGSGYIATCLIKKLLQRGCGVHATLRNLGDEKKTALLRRMPGAAERLVLFEADMYDAATFEPAIAGCEFVFLLATPLIHDPLSTKYKNTTEAAVDAMHIILQQCERSKTVRRVIHTASVTAASPLREDGEGYKDFINESCWTPLDLSNRYSNVMMDVISYPFSAYVSSKTLTEKLLLRYNESESRAFEVVTLTCALIGGDTDTTQLYHSLSIPLIVSPLTGQELYHGGLKSLQALLGSVPLAHIDDICEAHIFCMEQQPSIAGRFLCAVGYPNMQDYVDRFAVKYPEIAIKLKGVIGKDVRVKADTNKLGDLGFKYKFTVEETLDSSLSQHNNAIKALATPRCRTTPQATQTRTEREAEEMTSSSSSRVCVTGASGYIATCLIKKLLQRGCVVQATLRNLGDEKKTAPLKELPGAVERLVLFEADMYDADTFEPAIAGCEFVFLLATPLHHDPRSTKYKNTTEAAVDAMRIILQQCERSKTVRRVIHTAPVTAASPLREDGGEGYKDFINESCWTPLDHSHSYNNTMVDDYSSSKTLTEKLLLRYNESESRAFEVVTLACALVGGDADTTQLYHSLSIPVIVSPLTGDESCHNTLKFLQALIGSVPLAHIEDICEAHIFCTEQPSIAGRFLCAVGYPSMQDYVDHFVTKYPEITMKLKEVVGKDVRVQADTNKLVDLGFKYKYAVDETLSCSVECAKRLGLL</sequence>
<dbReference type="eggNOG" id="KOG1502">
    <property type="taxonomic scope" value="Eukaryota"/>
</dbReference>
<organism evidence="5">
    <name type="scientific">Oryza nivara</name>
    <name type="common">Indian wild rice</name>
    <name type="synonym">Oryza sativa f. spontanea</name>
    <dbReference type="NCBI Taxonomy" id="4536"/>
    <lineage>
        <taxon>Eukaryota</taxon>
        <taxon>Viridiplantae</taxon>
        <taxon>Streptophyta</taxon>
        <taxon>Embryophyta</taxon>
        <taxon>Tracheophyta</taxon>
        <taxon>Spermatophyta</taxon>
        <taxon>Magnoliopsida</taxon>
        <taxon>Liliopsida</taxon>
        <taxon>Poales</taxon>
        <taxon>Poaceae</taxon>
        <taxon>BOP clade</taxon>
        <taxon>Oryzoideae</taxon>
        <taxon>Oryzeae</taxon>
        <taxon>Oryzinae</taxon>
        <taxon>Oryza</taxon>
    </lineage>
</organism>
<dbReference type="GO" id="GO:0050832">
    <property type="term" value="P:defense response to fungus"/>
    <property type="evidence" value="ECO:0007669"/>
    <property type="project" value="UniProtKB-ARBA"/>
</dbReference>
<dbReference type="Pfam" id="PF01370">
    <property type="entry name" value="Epimerase"/>
    <property type="match status" value="2"/>
</dbReference>
<feature type="domain" description="NAD-dependent epimerase/dehydratase" evidence="4">
    <location>
        <begin position="900"/>
        <end position="1155"/>
    </location>
</feature>
<dbReference type="GO" id="GO:0016616">
    <property type="term" value="F:oxidoreductase activity, acting on the CH-OH group of donors, NAD or NADP as acceptor"/>
    <property type="evidence" value="ECO:0007669"/>
    <property type="project" value="TreeGrafter"/>
</dbReference>
<evidence type="ECO:0000256" key="3">
    <source>
        <dbReference type="SAM" id="MobiDB-lite"/>
    </source>
</evidence>
<dbReference type="AlphaFoldDB" id="A0A0E0I3D1"/>
<evidence type="ECO:0000259" key="4">
    <source>
        <dbReference type="Pfam" id="PF01370"/>
    </source>
</evidence>
<evidence type="ECO:0000256" key="2">
    <source>
        <dbReference type="ARBA" id="ARBA00023002"/>
    </source>
</evidence>
<dbReference type="SUPFAM" id="SSF51735">
    <property type="entry name" value="NAD(P)-binding Rossmann-fold domains"/>
    <property type="match status" value="3"/>
</dbReference>
<evidence type="ECO:0000313" key="6">
    <source>
        <dbReference type="Proteomes" id="UP000006591"/>
    </source>
</evidence>
<dbReference type="Proteomes" id="UP000006591">
    <property type="component" value="Chromosome 7"/>
</dbReference>
<dbReference type="FunFam" id="3.40.50.720:FF:000409">
    <property type="entry name" value="NADPH HC toxin reductase"/>
    <property type="match status" value="2"/>
</dbReference>
<evidence type="ECO:0000313" key="5">
    <source>
        <dbReference type="EnsemblPlants" id="ONIVA07G19940.2"/>
    </source>
</evidence>
<dbReference type="InterPro" id="IPR050425">
    <property type="entry name" value="NAD(P)_dehydrat-like"/>
</dbReference>
<dbReference type="InterPro" id="IPR001509">
    <property type="entry name" value="Epimerase_deHydtase"/>
</dbReference>
<name>A0A0E0I3D1_ORYNI</name>
<protein>
    <recommendedName>
        <fullName evidence="4">NAD-dependent epimerase/dehydratase domain-containing protein</fullName>
    </recommendedName>
</protein>
<dbReference type="GO" id="GO:0009407">
    <property type="term" value="P:toxin catabolic process"/>
    <property type="evidence" value="ECO:0007669"/>
    <property type="project" value="UniProtKB-ARBA"/>
</dbReference>
<evidence type="ECO:0000256" key="1">
    <source>
        <dbReference type="ARBA" id="ARBA00007637"/>
    </source>
</evidence>
<dbReference type="InterPro" id="IPR036291">
    <property type="entry name" value="NAD(P)-bd_dom_sf"/>
</dbReference>
<dbReference type="EnsemblPlants" id="ONIVA07G19940.2">
    <property type="protein sequence ID" value="ONIVA07G19940.2"/>
    <property type="gene ID" value="ONIVA07G19940"/>
</dbReference>
<feature type="region of interest" description="Disordered" evidence="3">
    <location>
        <begin position="1"/>
        <end position="21"/>
    </location>
</feature>
<reference evidence="5" key="1">
    <citation type="submission" date="2015-04" db="UniProtKB">
        <authorList>
            <consortium name="EnsemblPlants"/>
        </authorList>
    </citation>
    <scope>IDENTIFICATION</scope>
    <source>
        <strain evidence="5">SL10</strain>
    </source>
</reference>
<comment type="similarity">
    <text evidence="1">Belongs to the NAD(P)-dependent epimerase/dehydratase family.</text>
</comment>
<feature type="domain" description="NAD-dependent epimerase/dehydratase" evidence="4">
    <location>
        <begin position="528"/>
        <end position="788"/>
    </location>
</feature>
<proteinExistence type="inferred from homology"/>
<dbReference type="STRING" id="4536.A0A0E0I3D1"/>
<keyword evidence="6" id="KW-1185">Reference proteome</keyword>
<keyword evidence="2" id="KW-0560">Oxidoreductase</keyword>
<accession>A0A0E0I3D1</accession>
<dbReference type="PANTHER" id="PTHR10366:SF696">
    <property type="entry name" value="OS07G0601900 PROTEIN"/>
    <property type="match status" value="1"/>
</dbReference>